<dbReference type="AlphaFoldDB" id="A0A8X6IGF9"/>
<accession>A0A8X6IGF9</accession>
<proteinExistence type="predicted"/>
<comment type="caution">
    <text evidence="2">The sequence shown here is derived from an EMBL/GenBank/DDBJ whole genome shotgun (WGS) entry which is preliminary data.</text>
</comment>
<name>A0A8X6IGF9_NEPPI</name>
<feature type="region of interest" description="Disordered" evidence="1">
    <location>
        <begin position="1"/>
        <end position="33"/>
    </location>
</feature>
<protein>
    <submittedName>
        <fullName evidence="2">Uncharacterized protein</fullName>
    </submittedName>
</protein>
<feature type="region of interest" description="Disordered" evidence="1">
    <location>
        <begin position="79"/>
        <end position="106"/>
    </location>
</feature>
<dbReference type="EMBL" id="BMAW01089913">
    <property type="protein sequence ID" value="GFS42142.1"/>
    <property type="molecule type" value="Genomic_DNA"/>
</dbReference>
<sequence length="106" mass="11841">MHSAPSSESETETSTKICTPTPVKWEAHESGAEENDGFTIVTNKRKKRVPPIFIDECLNIPDLLPPTVNVWEEREKQHQAKMAPNVPITVQQTNSPLNPPLVDSLQ</sequence>
<reference evidence="2" key="1">
    <citation type="submission" date="2020-08" db="EMBL/GenBank/DDBJ databases">
        <title>Multicomponent nature underlies the extraordinary mechanical properties of spider dragline silk.</title>
        <authorList>
            <person name="Kono N."/>
            <person name="Nakamura H."/>
            <person name="Mori M."/>
            <person name="Yoshida Y."/>
            <person name="Ohtoshi R."/>
            <person name="Malay A.D."/>
            <person name="Moran D.A.P."/>
            <person name="Tomita M."/>
            <person name="Numata K."/>
            <person name="Arakawa K."/>
        </authorList>
    </citation>
    <scope>NUCLEOTIDE SEQUENCE</scope>
</reference>
<organism evidence="2 3">
    <name type="scientific">Nephila pilipes</name>
    <name type="common">Giant wood spider</name>
    <name type="synonym">Nephila maculata</name>
    <dbReference type="NCBI Taxonomy" id="299642"/>
    <lineage>
        <taxon>Eukaryota</taxon>
        <taxon>Metazoa</taxon>
        <taxon>Ecdysozoa</taxon>
        <taxon>Arthropoda</taxon>
        <taxon>Chelicerata</taxon>
        <taxon>Arachnida</taxon>
        <taxon>Araneae</taxon>
        <taxon>Araneomorphae</taxon>
        <taxon>Entelegynae</taxon>
        <taxon>Araneoidea</taxon>
        <taxon>Nephilidae</taxon>
        <taxon>Nephila</taxon>
    </lineage>
</organism>
<evidence type="ECO:0000313" key="2">
    <source>
        <dbReference type="EMBL" id="GFS42142.1"/>
    </source>
</evidence>
<evidence type="ECO:0000256" key="1">
    <source>
        <dbReference type="SAM" id="MobiDB-lite"/>
    </source>
</evidence>
<evidence type="ECO:0000313" key="3">
    <source>
        <dbReference type="Proteomes" id="UP000887013"/>
    </source>
</evidence>
<gene>
    <name evidence="2" type="ORF">NPIL_141781</name>
</gene>
<feature type="compositionally biased region" description="Low complexity" evidence="1">
    <location>
        <begin position="1"/>
        <end position="15"/>
    </location>
</feature>
<keyword evidence="3" id="KW-1185">Reference proteome</keyword>
<dbReference type="Proteomes" id="UP000887013">
    <property type="component" value="Unassembled WGS sequence"/>
</dbReference>